<dbReference type="GO" id="GO:0005737">
    <property type="term" value="C:cytoplasm"/>
    <property type="evidence" value="ECO:0007669"/>
    <property type="project" value="TreeGrafter"/>
</dbReference>
<evidence type="ECO:0000256" key="4">
    <source>
        <dbReference type="PIRSR" id="PIRSR000915-3"/>
    </source>
</evidence>
<dbReference type="OrthoDB" id="9810449at2"/>
<feature type="active site" description="Proton donor" evidence="2">
    <location>
        <position position="10"/>
    </location>
</feature>
<evidence type="ECO:0000256" key="1">
    <source>
        <dbReference type="PIRNR" id="PIRNR000915"/>
    </source>
</evidence>
<dbReference type="GO" id="GO:0046872">
    <property type="term" value="F:metal ion binding"/>
    <property type="evidence" value="ECO:0007669"/>
    <property type="project" value="UniProtKB-KW"/>
</dbReference>
<name>A0A2W0H5T3_9BACI</name>
<feature type="binding site" evidence="4">
    <location>
        <position position="8"/>
    </location>
    <ligand>
        <name>Mg(2+)</name>
        <dbReference type="ChEBI" id="CHEBI:18420"/>
    </ligand>
</feature>
<protein>
    <recommendedName>
        <fullName evidence="1">Acid sugar phosphatase</fullName>
        <ecNumber evidence="1">3.1.3.-</ecNumber>
    </recommendedName>
</protein>
<dbReference type="PANTHER" id="PTHR19288:SF46">
    <property type="entry name" value="HALOACID DEHALOGENASE-LIKE HYDROLASE DOMAIN-CONTAINING PROTEIN 2"/>
    <property type="match status" value="1"/>
</dbReference>
<comment type="function">
    <text evidence="1">Catalyzes the dephosphorylation of 2-6 carbon acid sugars in vitro.</text>
</comment>
<dbReference type="PANTHER" id="PTHR19288">
    <property type="entry name" value="4-NITROPHENYLPHOSPHATASE-RELATED"/>
    <property type="match status" value="1"/>
</dbReference>
<evidence type="ECO:0000256" key="3">
    <source>
        <dbReference type="PIRSR" id="PIRSR000915-2"/>
    </source>
</evidence>
<dbReference type="InterPro" id="IPR036412">
    <property type="entry name" value="HAD-like_sf"/>
</dbReference>
<organism evidence="5 6">
    <name type="scientific">Alteribacter lacisalsi</name>
    <dbReference type="NCBI Taxonomy" id="2045244"/>
    <lineage>
        <taxon>Bacteria</taxon>
        <taxon>Bacillati</taxon>
        <taxon>Bacillota</taxon>
        <taxon>Bacilli</taxon>
        <taxon>Bacillales</taxon>
        <taxon>Bacillaceae</taxon>
        <taxon>Alteribacter</taxon>
    </lineage>
</organism>
<feature type="binding site" evidence="4">
    <location>
        <position position="209"/>
    </location>
    <ligand>
        <name>Mg(2+)</name>
        <dbReference type="ChEBI" id="CHEBI:18420"/>
    </ligand>
</feature>
<dbReference type="NCBIfam" id="TIGR01460">
    <property type="entry name" value="HAD-SF-IIA"/>
    <property type="match status" value="1"/>
</dbReference>
<keyword evidence="6" id="KW-1185">Reference proteome</keyword>
<reference evidence="5 6" key="1">
    <citation type="submission" date="2017-10" db="EMBL/GenBank/DDBJ databases">
        <title>Bacillus sp. nov., a halophilic bacterium isolated from a Yangshapao Lake.</title>
        <authorList>
            <person name="Wang H."/>
        </authorList>
    </citation>
    <scope>NUCLEOTIDE SEQUENCE [LARGE SCALE GENOMIC DNA]</scope>
    <source>
        <strain evidence="5 6">YSP-3</strain>
    </source>
</reference>
<evidence type="ECO:0000256" key="2">
    <source>
        <dbReference type="PIRSR" id="PIRSR000915-1"/>
    </source>
</evidence>
<dbReference type="Pfam" id="PF13344">
    <property type="entry name" value="Hydrolase_6"/>
    <property type="match status" value="1"/>
</dbReference>
<sequence length="260" mass="28810">MQKGFMFDLDGTVYLGEEVIDGVPQAINRLTEEGHKILFLSNKSIASREDYLKKLTGMGIRVSKENIINSNVAAAHYIRTQNVKSKTAWVIGEQPLIDELRMAGIKVTDNPLEASFVVLGWDRQFNYEMVNQAFQGWKNGATVVATNPDRTCPIENNNEIPDCGAVIGAFEGTAGVKVDVIAGKPSPIITGLAIRTLGIEEENCYIIGDRLETDIRMGTENRLKSILVLSGITDEKMAEKSEYKPDFTLTSVKDIHTIEW</sequence>
<dbReference type="Gene3D" id="3.40.50.1000">
    <property type="entry name" value="HAD superfamily/HAD-like"/>
    <property type="match status" value="2"/>
</dbReference>
<comment type="caution">
    <text evidence="5">The sequence shown here is derived from an EMBL/GenBank/DDBJ whole genome shotgun (WGS) entry which is preliminary data.</text>
</comment>
<keyword evidence="5" id="KW-0378">Hydrolase</keyword>
<dbReference type="PIRSF" id="PIRSF000915">
    <property type="entry name" value="PGP-type_phosphatase"/>
    <property type="match status" value="1"/>
</dbReference>
<keyword evidence="1 4" id="KW-0479">Metal-binding</keyword>
<dbReference type="EC" id="3.1.3.-" evidence="1"/>
<gene>
    <name evidence="5" type="ORF">CR205_16620</name>
</gene>
<dbReference type="Pfam" id="PF13242">
    <property type="entry name" value="Hydrolase_like"/>
    <property type="match status" value="1"/>
</dbReference>
<dbReference type="Proteomes" id="UP000248066">
    <property type="component" value="Unassembled WGS sequence"/>
</dbReference>
<dbReference type="EMBL" id="PDOF01000003">
    <property type="protein sequence ID" value="PYZ95996.1"/>
    <property type="molecule type" value="Genomic_DNA"/>
</dbReference>
<dbReference type="RefSeq" id="WP_110521273.1">
    <property type="nucleotide sequence ID" value="NZ_PDOF01000003.1"/>
</dbReference>
<dbReference type="GO" id="GO:0016791">
    <property type="term" value="F:phosphatase activity"/>
    <property type="evidence" value="ECO:0007669"/>
    <property type="project" value="TreeGrafter"/>
</dbReference>
<feature type="binding site" evidence="4">
    <location>
        <position position="10"/>
    </location>
    <ligand>
        <name>Mg(2+)</name>
        <dbReference type="ChEBI" id="CHEBI:18420"/>
    </ligand>
</feature>
<keyword evidence="1 4" id="KW-0460">Magnesium</keyword>
<dbReference type="AlphaFoldDB" id="A0A2W0H5T3"/>
<feature type="binding site" evidence="3">
    <location>
        <position position="184"/>
    </location>
    <ligand>
        <name>substrate</name>
    </ligand>
</feature>
<evidence type="ECO:0000313" key="5">
    <source>
        <dbReference type="EMBL" id="PYZ95996.1"/>
    </source>
</evidence>
<accession>A0A2W0H5T3</accession>
<evidence type="ECO:0000313" key="6">
    <source>
        <dbReference type="Proteomes" id="UP000248066"/>
    </source>
</evidence>
<comment type="cofactor">
    <cofactor evidence="4">
        <name>Mg(2+)</name>
        <dbReference type="ChEBI" id="CHEBI:18420"/>
    </cofactor>
    <text evidence="4">Divalent metal ions. Mg(2+) is the most effective.</text>
</comment>
<feature type="active site" description="Nucleophile" evidence="2">
    <location>
        <position position="8"/>
    </location>
</feature>
<dbReference type="InterPro" id="IPR023214">
    <property type="entry name" value="HAD_sf"/>
</dbReference>
<dbReference type="SUPFAM" id="SSF56784">
    <property type="entry name" value="HAD-like"/>
    <property type="match status" value="1"/>
</dbReference>
<comment type="similarity">
    <text evidence="1">Belongs to the HAD-like hydrolase superfamily. NagD family.</text>
</comment>
<dbReference type="InterPro" id="IPR006357">
    <property type="entry name" value="HAD-SF_hydro_IIA"/>
</dbReference>
<proteinExistence type="inferred from homology"/>